<evidence type="ECO:0000313" key="2">
    <source>
        <dbReference type="Proteomes" id="UP000002029"/>
    </source>
</evidence>
<sequence length="126" mass="14394">MSTDPEQKFMAFLISLPDELAFGDEDPGVVLDRYYVPDFEYYSDGILLDRQRLIDHVRPTRKNVVSCRVEVHETLLAADRAAARYTMHAVMRKGKTLVTQVYMFGQLAPDGRMRRVDSITRGVPEG</sequence>
<evidence type="ECO:0008006" key="3">
    <source>
        <dbReference type="Google" id="ProtNLM"/>
    </source>
</evidence>
<dbReference type="SUPFAM" id="SSF54427">
    <property type="entry name" value="NTF2-like"/>
    <property type="match status" value="1"/>
</dbReference>
<protein>
    <recommendedName>
        <fullName evidence="3">SnoaL-like domain-containing protein</fullName>
    </recommendedName>
</protein>
<reference evidence="1 2" key="1">
    <citation type="journal article" date="2010" name="Stand. Genomic Sci.">
        <title>Complete genome sequence of Streptosporangium roseum type strain (NI 9100).</title>
        <authorList>
            <person name="Nolan M."/>
            <person name="Sikorski J."/>
            <person name="Jando M."/>
            <person name="Lucas S."/>
            <person name="Lapidus A."/>
            <person name="Glavina Del Rio T."/>
            <person name="Chen F."/>
            <person name="Tice H."/>
            <person name="Pitluck S."/>
            <person name="Cheng J.F."/>
            <person name="Chertkov O."/>
            <person name="Sims D."/>
            <person name="Meincke L."/>
            <person name="Brettin T."/>
            <person name="Han C."/>
            <person name="Detter J.C."/>
            <person name="Bruce D."/>
            <person name="Goodwin L."/>
            <person name="Land M."/>
            <person name="Hauser L."/>
            <person name="Chang Y.J."/>
            <person name="Jeffries C.D."/>
            <person name="Ivanova N."/>
            <person name="Mavromatis K."/>
            <person name="Mikhailova N."/>
            <person name="Chen A."/>
            <person name="Palaniappan K."/>
            <person name="Chain P."/>
            <person name="Rohde M."/>
            <person name="Goker M."/>
            <person name="Bristow J."/>
            <person name="Eisen J.A."/>
            <person name="Markowitz V."/>
            <person name="Hugenholtz P."/>
            <person name="Kyrpides N.C."/>
            <person name="Klenk H.P."/>
        </authorList>
    </citation>
    <scope>NUCLEOTIDE SEQUENCE [LARGE SCALE GENOMIC DNA]</scope>
    <source>
        <strain evidence="2">ATCC 12428 / DSM 43021 / JCM 3005 / NI 9100</strain>
    </source>
</reference>
<dbReference type="Proteomes" id="UP000002029">
    <property type="component" value="Chromosome"/>
</dbReference>
<dbReference type="eggNOG" id="ENOG5031XIT">
    <property type="taxonomic scope" value="Bacteria"/>
</dbReference>
<dbReference type="EMBL" id="CP001814">
    <property type="protein sequence ID" value="ACZ84558.1"/>
    <property type="molecule type" value="Genomic_DNA"/>
</dbReference>
<dbReference type="Gene3D" id="3.10.450.50">
    <property type="match status" value="1"/>
</dbReference>
<name>D2AQL4_STRRD</name>
<accession>D2AQL4</accession>
<evidence type="ECO:0000313" key="1">
    <source>
        <dbReference type="EMBL" id="ACZ84558.1"/>
    </source>
</evidence>
<dbReference type="RefSeq" id="WP_012888303.1">
    <property type="nucleotide sequence ID" value="NC_013595.1"/>
</dbReference>
<keyword evidence="2" id="KW-1185">Reference proteome</keyword>
<dbReference type="KEGG" id="sro:Sros_1565"/>
<dbReference type="InterPro" id="IPR032710">
    <property type="entry name" value="NTF2-like_dom_sf"/>
</dbReference>
<proteinExistence type="predicted"/>
<dbReference type="OrthoDB" id="1256785at2"/>
<dbReference type="STRING" id="479432.Sros_1565"/>
<dbReference type="HOGENOM" id="CLU_1757492_0_0_11"/>
<organism evidence="1 2">
    <name type="scientific">Streptosporangium roseum (strain ATCC 12428 / DSM 43021 / JCM 3005 / KCTC 9067 / NCIMB 10171 / NRRL 2505 / NI 9100)</name>
    <dbReference type="NCBI Taxonomy" id="479432"/>
    <lineage>
        <taxon>Bacteria</taxon>
        <taxon>Bacillati</taxon>
        <taxon>Actinomycetota</taxon>
        <taxon>Actinomycetes</taxon>
        <taxon>Streptosporangiales</taxon>
        <taxon>Streptosporangiaceae</taxon>
        <taxon>Streptosporangium</taxon>
    </lineage>
</organism>
<dbReference type="AlphaFoldDB" id="D2AQL4"/>
<gene>
    <name evidence="1" type="ordered locus">Sros_1565</name>
</gene>